<dbReference type="EMBL" id="CDMZ01000557">
    <property type="protein sequence ID" value="CEM16816.1"/>
    <property type="molecule type" value="Genomic_DNA"/>
</dbReference>
<dbReference type="PANTHER" id="PTHR12857">
    <property type="entry name" value="CXXC MOTIF CONTAINING ZINC BINDING PROTEIN"/>
    <property type="match status" value="1"/>
</dbReference>
<reference evidence="4" key="1">
    <citation type="submission" date="2014-11" db="EMBL/GenBank/DDBJ databases">
        <authorList>
            <person name="Otto D Thomas"/>
            <person name="Naeem Raeece"/>
        </authorList>
    </citation>
    <scope>NUCLEOTIDE SEQUENCE</scope>
</reference>
<name>A0A0G4FQT0_9ALVE</name>
<evidence type="ECO:0000256" key="2">
    <source>
        <dbReference type="ARBA" id="ARBA00022723"/>
    </source>
</evidence>
<protein>
    <submittedName>
        <fullName evidence="4">Uncharacterized protein</fullName>
    </submittedName>
</protein>
<gene>
    <name evidence="4" type="ORF">Cvel_18274</name>
</gene>
<dbReference type="PhylomeDB" id="A0A0G4FQT0"/>
<sequence>MPLIGLYVKADLENVESITIPADYQWLMDVKQSNGEETRENVTMNAQESYEMENSRGSANFLIKFPGSKSQASISIVTSSQKGVASEYPAQGTNPGDWQPVAVFECRGAEPCKWHPSKGFRIRTPKGTVFEDADLSEDWYEVCEKSSEPCQVENLEFEFRVFRG</sequence>
<dbReference type="GO" id="GO:0008270">
    <property type="term" value="F:zinc ion binding"/>
    <property type="evidence" value="ECO:0007669"/>
    <property type="project" value="TreeGrafter"/>
</dbReference>
<proteinExistence type="inferred from homology"/>
<evidence type="ECO:0000256" key="1">
    <source>
        <dbReference type="ARBA" id="ARBA00007818"/>
    </source>
</evidence>
<dbReference type="VEuPathDB" id="CryptoDB:Cvel_18274"/>
<dbReference type="AlphaFoldDB" id="A0A0G4FQT0"/>
<keyword evidence="2" id="KW-0479">Metal-binding</keyword>
<dbReference type="InterPro" id="IPR008584">
    <property type="entry name" value="CXXC_Zn-binding_euk"/>
</dbReference>
<organism evidence="4">
    <name type="scientific">Chromera velia CCMP2878</name>
    <dbReference type="NCBI Taxonomy" id="1169474"/>
    <lineage>
        <taxon>Eukaryota</taxon>
        <taxon>Sar</taxon>
        <taxon>Alveolata</taxon>
        <taxon>Colpodellida</taxon>
        <taxon>Chromeraceae</taxon>
        <taxon>Chromera</taxon>
    </lineage>
</organism>
<evidence type="ECO:0000313" key="4">
    <source>
        <dbReference type="EMBL" id="CEM16816.1"/>
    </source>
</evidence>
<accession>A0A0G4FQT0</accession>
<dbReference type="Pfam" id="PF05907">
    <property type="entry name" value="CXXC_Zn-b_euk"/>
    <property type="match status" value="1"/>
</dbReference>
<evidence type="ECO:0000256" key="3">
    <source>
        <dbReference type="ARBA" id="ARBA00022833"/>
    </source>
</evidence>
<dbReference type="SUPFAM" id="SSF141678">
    <property type="entry name" value="MAL13P1.257-like"/>
    <property type="match status" value="1"/>
</dbReference>
<keyword evidence="3" id="KW-0862">Zinc</keyword>
<comment type="similarity">
    <text evidence="1">Belongs to the UPF0587 family.</text>
</comment>
<dbReference type="PANTHER" id="PTHR12857:SF0">
    <property type="entry name" value="CXXC MOTIF CONTAINING ZINC BINDING PROTEIN"/>
    <property type="match status" value="1"/>
</dbReference>